<protein>
    <submittedName>
        <fullName evidence="2">FAD-dependent oxidoreductase</fullName>
    </submittedName>
</protein>
<evidence type="ECO:0000313" key="3">
    <source>
        <dbReference type="Proteomes" id="UP001156641"/>
    </source>
</evidence>
<dbReference type="SUPFAM" id="SSF51905">
    <property type="entry name" value="FAD/NAD(P)-binding domain"/>
    <property type="match status" value="1"/>
</dbReference>
<dbReference type="Gene3D" id="3.50.50.60">
    <property type="entry name" value="FAD/NAD(P)-binding domain"/>
    <property type="match status" value="1"/>
</dbReference>
<keyword evidence="3" id="KW-1185">Reference proteome</keyword>
<evidence type="ECO:0000259" key="1">
    <source>
        <dbReference type="Pfam" id="PF01494"/>
    </source>
</evidence>
<reference evidence="3" key="1">
    <citation type="journal article" date="2019" name="Int. J. Syst. Evol. Microbiol.">
        <title>The Global Catalogue of Microorganisms (GCM) 10K type strain sequencing project: providing services to taxonomists for standard genome sequencing and annotation.</title>
        <authorList>
            <consortium name="The Broad Institute Genomics Platform"/>
            <consortium name="The Broad Institute Genome Sequencing Center for Infectious Disease"/>
            <person name="Wu L."/>
            <person name="Ma J."/>
        </authorList>
    </citation>
    <scope>NUCLEOTIDE SEQUENCE [LARGE SCALE GENOMIC DNA]</scope>
    <source>
        <strain evidence="3">NBRC 112502</strain>
    </source>
</reference>
<evidence type="ECO:0000313" key="2">
    <source>
        <dbReference type="EMBL" id="GLR65759.1"/>
    </source>
</evidence>
<dbReference type="RefSeq" id="WP_284256282.1">
    <property type="nucleotide sequence ID" value="NZ_BSOS01000007.1"/>
</dbReference>
<sequence length="369" mass="38987">MSAIVIAGGGLAGAATATLLAQAGREVTLIERESAPAHKICGEFMSTEAQVCLRQLGLDCGALGGARITHVRLIRGKRSITAKLPFEGLGLTRKTLDETLLNHAAQAGVSLQRGHAIRRISFSGGIQVEIDRSPPLTPRTLFLATGKHDTRGAPRAGRASPLIGFKTYFRLNPAQHAALAGHVELYLFPGGYAGMQLVENGEANFCLLVEPALFAHSGGKFPALLEHLQTISPPLAARLAGAQTLLPTPLTIARVPYGFVHRPHAQDPANMFRLGDQAAVIASFTGDGMAIALHSAALAAGHFLRGETSQTYHRRLARDVSGQIRRATALHAALSAPLLGPALFAAARIFPQALAISAAFTRVPEYARL</sequence>
<gene>
    <name evidence="2" type="ORF">GCM10010909_04370</name>
</gene>
<proteinExistence type="predicted"/>
<name>A0ABQ6A6L5_9PROT</name>
<comment type="caution">
    <text evidence="2">The sequence shown here is derived from an EMBL/GenBank/DDBJ whole genome shotgun (WGS) entry which is preliminary data.</text>
</comment>
<dbReference type="Pfam" id="PF01494">
    <property type="entry name" value="FAD_binding_3"/>
    <property type="match status" value="1"/>
</dbReference>
<dbReference type="InterPro" id="IPR050407">
    <property type="entry name" value="Geranylgeranyl_reductase"/>
</dbReference>
<accession>A0ABQ6A6L5</accession>
<dbReference type="PANTHER" id="PTHR42685:SF22">
    <property type="entry name" value="CONDITIONED MEDIUM FACTOR RECEPTOR 1"/>
    <property type="match status" value="1"/>
</dbReference>
<dbReference type="Proteomes" id="UP001156641">
    <property type="component" value="Unassembled WGS sequence"/>
</dbReference>
<organism evidence="2 3">
    <name type="scientific">Acidocella aquatica</name>
    <dbReference type="NCBI Taxonomy" id="1922313"/>
    <lineage>
        <taxon>Bacteria</taxon>
        <taxon>Pseudomonadati</taxon>
        <taxon>Pseudomonadota</taxon>
        <taxon>Alphaproteobacteria</taxon>
        <taxon>Acetobacterales</taxon>
        <taxon>Acidocellaceae</taxon>
        <taxon>Acidocella</taxon>
    </lineage>
</organism>
<dbReference type="PANTHER" id="PTHR42685">
    <property type="entry name" value="GERANYLGERANYL DIPHOSPHATE REDUCTASE"/>
    <property type="match status" value="1"/>
</dbReference>
<dbReference type="InterPro" id="IPR002938">
    <property type="entry name" value="FAD-bd"/>
</dbReference>
<dbReference type="InterPro" id="IPR036188">
    <property type="entry name" value="FAD/NAD-bd_sf"/>
</dbReference>
<dbReference type="EMBL" id="BSOS01000007">
    <property type="protein sequence ID" value="GLR65759.1"/>
    <property type="molecule type" value="Genomic_DNA"/>
</dbReference>
<feature type="domain" description="FAD-binding" evidence="1">
    <location>
        <begin position="3"/>
        <end position="117"/>
    </location>
</feature>